<proteinExistence type="predicted"/>
<sequence>MAHVCSFPPLAAHNARLLILGSMPGIASLDAQQYYAHPQNQFWKILGSVLGFDPAGSYASRVQSVTEAGIAVWDVLESCVREGSLDTAIDKTSAVPNDFIAFFASHPAIRRVCFNGTAAESLFMRQVQPHLPLSLTLQYARLPSTSPANAAIRLGDKLAVWSAALRQD</sequence>
<dbReference type="InterPro" id="IPR005122">
    <property type="entry name" value="Uracil-DNA_glycosylase-like"/>
</dbReference>
<dbReference type="SMART" id="SM00986">
    <property type="entry name" value="UDG"/>
    <property type="match status" value="1"/>
</dbReference>
<evidence type="ECO:0000259" key="1">
    <source>
        <dbReference type="SMART" id="SM00986"/>
    </source>
</evidence>
<dbReference type="RefSeq" id="WP_327599497.1">
    <property type="nucleotide sequence ID" value="NZ_JAYXHS010000002.1"/>
</dbReference>
<keyword evidence="2" id="KW-0378">Hydrolase</keyword>
<comment type="caution">
    <text evidence="2">The sequence shown here is derived from an EMBL/GenBank/DDBJ whole genome shotgun (WGS) entry which is preliminary data.</text>
</comment>
<dbReference type="SMART" id="SM00987">
    <property type="entry name" value="UreE_C"/>
    <property type="match status" value="1"/>
</dbReference>
<dbReference type="Gene3D" id="3.40.470.10">
    <property type="entry name" value="Uracil-DNA glycosylase-like domain"/>
    <property type="match status" value="1"/>
</dbReference>
<keyword evidence="2" id="KW-0326">Glycosidase</keyword>
<organism evidence="2 3">
    <name type="scientific">Uliginosibacterium silvisoli</name>
    <dbReference type="NCBI Taxonomy" id="3114758"/>
    <lineage>
        <taxon>Bacteria</taxon>
        <taxon>Pseudomonadati</taxon>
        <taxon>Pseudomonadota</taxon>
        <taxon>Betaproteobacteria</taxon>
        <taxon>Rhodocyclales</taxon>
        <taxon>Zoogloeaceae</taxon>
        <taxon>Uliginosibacterium</taxon>
    </lineage>
</organism>
<dbReference type="EC" id="3.2.2.15" evidence="2"/>
<reference evidence="2 3" key="1">
    <citation type="submission" date="2024-01" db="EMBL/GenBank/DDBJ databases">
        <title>Uliginosibacterium soil sp. nov.</title>
        <authorList>
            <person name="Lv Y."/>
        </authorList>
    </citation>
    <scope>NUCLEOTIDE SEQUENCE [LARGE SCALE GENOMIC DNA]</scope>
    <source>
        <strain evidence="2 3">H3</strain>
    </source>
</reference>
<name>A0ABU6K4K7_9RHOO</name>
<protein>
    <submittedName>
        <fullName evidence="2">DNA-deoxyinosine glycosylase</fullName>
        <ecNumber evidence="2">3.2.2.15</ecNumber>
    </submittedName>
</protein>
<dbReference type="Proteomes" id="UP001331561">
    <property type="component" value="Unassembled WGS sequence"/>
</dbReference>
<dbReference type="InterPro" id="IPR036895">
    <property type="entry name" value="Uracil-DNA_glycosylase-like_sf"/>
</dbReference>
<evidence type="ECO:0000313" key="2">
    <source>
        <dbReference type="EMBL" id="MEC5386534.1"/>
    </source>
</evidence>
<dbReference type="Pfam" id="PF03167">
    <property type="entry name" value="UDG"/>
    <property type="match status" value="1"/>
</dbReference>
<gene>
    <name evidence="2" type="ORF">VVD49_12420</name>
</gene>
<keyword evidence="3" id="KW-1185">Reference proteome</keyword>
<evidence type="ECO:0000313" key="3">
    <source>
        <dbReference type="Proteomes" id="UP001331561"/>
    </source>
</evidence>
<dbReference type="NCBIfam" id="TIGR04274">
    <property type="entry name" value="hypoxanDNAglyco"/>
    <property type="match status" value="1"/>
</dbReference>
<dbReference type="InterPro" id="IPR026353">
    <property type="entry name" value="Hypoxan-DNA_Glyclase"/>
</dbReference>
<dbReference type="GO" id="GO:0033958">
    <property type="term" value="F:DNA-deoxyinosine glycosylase activity"/>
    <property type="evidence" value="ECO:0007669"/>
    <property type="project" value="UniProtKB-EC"/>
</dbReference>
<dbReference type="CDD" id="cd10032">
    <property type="entry name" value="UDG-F6_HDG"/>
    <property type="match status" value="1"/>
</dbReference>
<feature type="domain" description="Uracil-DNA glycosylase-like" evidence="1">
    <location>
        <begin position="8"/>
        <end position="165"/>
    </location>
</feature>
<dbReference type="EMBL" id="JAYXHS010000002">
    <property type="protein sequence ID" value="MEC5386534.1"/>
    <property type="molecule type" value="Genomic_DNA"/>
</dbReference>
<dbReference type="SUPFAM" id="SSF52141">
    <property type="entry name" value="Uracil-DNA glycosylase-like"/>
    <property type="match status" value="1"/>
</dbReference>
<accession>A0ABU6K4K7</accession>